<dbReference type="Pfam" id="PF01189">
    <property type="entry name" value="Methyltr_RsmB-F"/>
    <property type="match status" value="1"/>
</dbReference>
<dbReference type="InterPro" id="IPR023267">
    <property type="entry name" value="RCMT"/>
</dbReference>
<dbReference type="Gene3D" id="3.40.50.150">
    <property type="entry name" value="Vaccinia Virus protein VP39"/>
    <property type="match status" value="3"/>
</dbReference>
<dbReference type="OrthoDB" id="427002at2759"/>
<evidence type="ECO:0000259" key="2">
    <source>
        <dbReference type="Pfam" id="PF01189"/>
    </source>
</evidence>
<sequence length="825" mass="89970">MEASREPHRSSGVAVESRPFSQQLPQDFAAYLKRNNVDISSYDSPLEIPRCFAVLYPVPALTRTAVATVQEILRNGGGPAASLVKLLYSAAVASDRVVRGAVPCVVHESFVPAVRAKDCVFHSLDACRRSRIEAVTSREEPDFEASSIQRPEKTQSRRQLPPFDRYISSLLSCIQTELNLPLPPSPVPWLLPNCLGRGDSLSFSGNAALLPSFPLIFALPPHASPRNCTPFRLGLIHPLDAASAAAAAALRPEPGDIVCDLCCAPGNKLLLLANAVAGLPAGRPIPSREARCYPQQLSCQPGVDAGGLGDSEQPTRLAQESQQQKCSEPNFFSARYGGMVVGVEGRRHRGDVCRRIVRRLGARNVLLVLQDGRCFTGGCTCSNNKTVECFGSSEALQKLMFGERGLDDATDNGDRRPLSGNASGRQSCGHNRPWGGGRLSRRKARRRDEAAEVPCIDLLAGLNNFIESDSDTVPASDGTRDALEKGTSRSAPPPSAANEAQNQPCAEASNRDCFEKFDKVLVDVECTHDGSLRHMQKFGRQWRWDDFRKKMQMTSSASAPKLAGSGVEPTRRAGVDYADSQEVAEEQSQDPCSTQLVANDNPVGPAKFPEESGIISAESVSASQRLPSASAHSTEYYVKLRQRQRQLLQRGFELLRPNGLLVYSTCSRCEDQNEQIVRDFLRCNDTAVLYPLPCRGLRNAVSEESPQVSEPRDVQPSQSSTTFWERCQLLMNEQVSGEWPAVPSSLFLDESLRRHPAAFSFDDVIGASRRNEGPFHSLGGAKKGSAVTKQEDCRNYRPCSCYFGPQQSGTSGLFLCCITKLSCPP</sequence>
<dbReference type="EMBL" id="AEYH02002522">
    <property type="protein sequence ID" value="KFG38098.1"/>
    <property type="molecule type" value="Genomic_DNA"/>
</dbReference>
<evidence type="ECO:0000313" key="3">
    <source>
        <dbReference type="EMBL" id="KFG38098.1"/>
    </source>
</evidence>
<evidence type="ECO:0000313" key="4">
    <source>
        <dbReference type="Proteomes" id="UP000028838"/>
    </source>
</evidence>
<dbReference type="AlphaFoldDB" id="A0A086K130"/>
<dbReference type="SUPFAM" id="SSF53335">
    <property type="entry name" value="S-adenosyl-L-methionine-dependent methyltransferases"/>
    <property type="match status" value="1"/>
</dbReference>
<feature type="domain" description="SAM-dependent methyltransferase RsmB-F/NOP2-type catalytic core" evidence="2">
    <location>
        <begin position="638"/>
        <end position="704"/>
    </location>
</feature>
<name>A0A086K130_TOXGO</name>
<protein>
    <submittedName>
        <fullName evidence="3">NOL1/NOP2/sun family protein</fullName>
    </submittedName>
</protein>
<accession>A0A086K130</accession>
<dbReference type="PANTHER" id="PTHR22807">
    <property type="entry name" value="NOP2 YEAST -RELATED NOL1/NOP2/FMU SUN DOMAIN-CONTAINING"/>
    <property type="match status" value="1"/>
</dbReference>
<dbReference type="GO" id="GO:0008173">
    <property type="term" value="F:RNA methyltransferase activity"/>
    <property type="evidence" value="ECO:0007669"/>
    <property type="project" value="InterPro"/>
</dbReference>
<proteinExistence type="predicted"/>
<dbReference type="GO" id="GO:0001510">
    <property type="term" value="P:RNA methylation"/>
    <property type="evidence" value="ECO:0007669"/>
    <property type="project" value="InterPro"/>
</dbReference>
<evidence type="ECO:0000256" key="1">
    <source>
        <dbReference type="SAM" id="MobiDB-lite"/>
    </source>
</evidence>
<feature type="region of interest" description="Disordered" evidence="1">
    <location>
        <begin position="469"/>
        <end position="504"/>
    </location>
</feature>
<feature type="compositionally biased region" description="Polar residues" evidence="1">
    <location>
        <begin position="420"/>
        <end position="429"/>
    </location>
</feature>
<feature type="compositionally biased region" description="Basic and acidic residues" evidence="1">
    <location>
        <begin position="478"/>
        <end position="487"/>
    </location>
</feature>
<dbReference type="Proteomes" id="UP000028838">
    <property type="component" value="Unassembled WGS sequence"/>
</dbReference>
<dbReference type="PANTHER" id="PTHR22807:SF16">
    <property type="entry name" value="SAM-DEPENDENT MTASE RSMB_NOP-TYPE DOMAIN-CONTAINING PROTEIN"/>
    <property type="match status" value="1"/>
</dbReference>
<dbReference type="InterPro" id="IPR029063">
    <property type="entry name" value="SAM-dependent_MTases_sf"/>
</dbReference>
<gene>
    <name evidence="3" type="ORF">TGFOU_206300</name>
</gene>
<reference evidence="3 4" key="1">
    <citation type="submission" date="2014-07" db="EMBL/GenBank/DDBJ databases">
        <authorList>
            <person name="Sibley D."/>
            <person name="Venepally P."/>
            <person name="Karamycheva S."/>
            <person name="Hadjithomas M."/>
            <person name="Khan A."/>
            <person name="Brunk B."/>
            <person name="Roos D."/>
            <person name="Caler E."/>
            <person name="Lorenzi H."/>
        </authorList>
    </citation>
    <scope>NUCLEOTIDE SEQUENCE [LARGE SCALE GENOMIC DNA]</scope>
    <source>
        <strain evidence="3 4">FOU</strain>
    </source>
</reference>
<feature type="region of interest" description="Disordered" evidence="1">
    <location>
        <begin position="406"/>
        <end position="446"/>
    </location>
</feature>
<feature type="compositionally biased region" description="Basic and acidic residues" evidence="1">
    <location>
        <begin position="406"/>
        <end position="417"/>
    </location>
</feature>
<comment type="caution">
    <text evidence="3">The sequence shown here is derived from an EMBL/GenBank/DDBJ whole genome shotgun (WGS) entry which is preliminary data.</text>
</comment>
<dbReference type="VEuPathDB" id="ToxoDB:TGFOU_206300"/>
<organism evidence="3 4">
    <name type="scientific">Toxoplasma gondii FOU</name>
    <dbReference type="NCBI Taxonomy" id="943167"/>
    <lineage>
        <taxon>Eukaryota</taxon>
        <taxon>Sar</taxon>
        <taxon>Alveolata</taxon>
        <taxon>Apicomplexa</taxon>
        <taxon>Conoidasida</taxon>
        <taxon>Coccidia</taxon>
        <taxon>Eucoccidiorida</taxon>
        <taxon>Eimeriorina</taxon>
        <taxon>Sarcocystidae</taxon>
        <taxon>Toxoplasma</taxon>
    </lineage>
</organism>
<dbReference type="InterPro" id="IPR049560">
    <property type="entry name" value="MeTrfase_RsmB-F_NOP2_cat"/>
</dbReference>